<name>A0A6S6XXN7_9PROT</name>
<dbReference type="AlphaFoldDB" id="A0A6S6XXN7"/>
<evidence type="ECO:0000313" key="2">
    <source>
        <dbReference type="Proteomes" id="UP000515733"/>
    </source>
</evidence>
<dbReference type="EMBL" id="LR778301">
    <property type="protein sequence ID" value="CAB1367619.1"/>
    <property type="molecule type" value="Genomic_DNA"/>
</dbReference>
<evidence type="ECO:0008006" key="3">
    <source>
        <dbReference type="Google" id="ProtNLM"/>
    </source>
</evidence>
<reference evidence="1 2" key="1">
    <citation type="submission" date="2020-03" db="EMBL/GenBank/DDBJ databases">
        <authorList>
            <consortium name="Genoscope - CEA"/>
            <person name="William W."/>
        </authorList>
    </citation>
    <scope>NUCLEOTIDE SEQUENCE [LARGE SCALE GENOMIC DNA]</scope>
    <source>
        <strain evidence="2">DSM 16959</strain>
    </source>
</reference>
<evidence type="ECO:0000313" key="1">
    <source>
        <dbReference type="EMBL" id="CAB1367619.1"/>
    </source>
</evidence>
<dbReference type="Pfam" id="PF11026">
    <property type="entry name" value="DUF2721"/>
    <property type="match status" value="1"/>
</dbReference>
<dbReference type="OrthoDB" id="5465259at2"/>
<proteinExistence type="predicted"/>
<protein>
    <recommendedName>
        <fullName evidence="3">DUF2721 domain-containing protein</fullName>
    </recommendedName>
</protein>
<dbReference type="RefSeq" id="WP_145770545.1">
    <property type="nucleotide sequence ID" value="NZ_LR778301.1"/>
</dbReference>
<dbReference type="Proteomes" id="UP000515733">
    <property type="component" value="Chromosome"/>
</dbReference>
<organism evidence="1 2">
    <name type="scientific">Denitratisoma oestradiolicum</name>
    <dbReference type="NCBI Taxonomy" id="311182"/>
    <lineage>
        <taxon>Bacteria</taxon>
        <taxon>Pseudomonadati</taxon>
        <taxon>Pseudomonadota</taxon>
        <taxon>Betaproteobacteria</taxon>
        <taxon>Nitrosomonadales</taxon>
        <taxon>Sterolibacteriaceae</taxon>
        <taxon>Denitratisoma</taxon>
    </lineage>
</organism>
<accession>A0A6S6XXN7</accession>
<keyword evidence="2" id="KW-1185">Reference proteome</keyword>
<gene>
    <name evidence="1" type="ORF">DENOEST_0454</name>
</gene>
<dbReference type="KEGG" id="doe:DENOEST_0454"/>
<dbReference type="InterPro" id="IPR021279">
    <property type="entry name" value="DUF2721"/>
</dbReference>
<sequence length="141" mass="15531">MDRISDITHAIQLAVAPVFLLTAIATLISVTNMRLGRIVDRRRVLYGRQAEGATTPEHEQELASLDRRSLLIYRAMLCEVLSGLLVCLVVASAFVGPMLGVEMAHTVALLFILAMGTMILGLSLFLREVYLAVQSQGHRRL</sequence>